<evidence type="ECO:0000313" key="1">
    <source>
        <dbReference type="EMBL" id="NIZ47784.1"/>
    </source>
</evidence>
<dbReference type="InterPro" id="IPR034154">
    <property type="entry name" value="TOPRIM_DnaG/twinkle"/>
</dbReference>
<comment type="caution">
    <text evidence="1">The sequence shown here is derived from an EMBL/GenBank/DDBJ whole genome shotgun (WGS) entry which is preliminary data.</text>
</comment>
<dbReference type="AlphaFoldDB" id="A0A968GEG8"/>
<dbReference type="GO" id="GO:0008270">
    <property type="term" value="F:zinc ion binding"/>
    <property type="evidence" value="ECO:0007669"/>
    <property type="project" value="InterPro"/>
</dbReference>
<sequence>MNIFEQANSVISSKIIEHFFPGGQWRGEEYWITNPLRSDDKEAHNFSINGQTGLYKDLATGDSGNLIILLAHSQGLSRLESAKAILRHAGVDPDALLNKRHQPQAQATLVTKTKEEIYYPIPTEKRYLYQKQLKSALAWKKSIGEPSQGVYTYYTDKRELLFSIVRFAVTKKNGTISKKFSPLFLKHTGKLLWSNPIESDRPLYHLPEITEAPHLPILLVEGEKCADISVAGYIVCTWSNGAQAIHKSDWTPLLHREVIFWPDHDHAGRSTITILQAILPHLQVVAIPHDKPKGWDLADAVAEDPSLDVHAFIQEHLQRNQAFQQRTQEPLACNFVALGYTPSEWVFYLKRTMRLYYLKNTSITSQHLLQLEDLQWWKSEGFISDRGTFYLTQVIDYLKPLFEKPTAIFDYQENMGAGFYCINNRYYWHTGTEIYDMIGKKHALSSFLPKQIFIAENPASHPFYRYSQRVPSSLARDIIKRYFFARNWAFNQDNFSAKIALGWALWSPFCGLWKWRPHLHITASAGTGKSTFVDKCIAPLTAPYALRYNNLTTAPAIRQAVNKKARGVILEEFEANGKEGDKHNTNIENIYDLAKSASDDASRKTLKGSPSVDSHGNQIPREFDIQATFLFISIREAVQNAALSQRIINIEMQPSAVHLDQYMALEREAEVFLQEESADIIAHNFRNLDYLKRESDAFTQALITHKINARQAQNYAPLLTFSHFFIYNRASSIVDLASHYADIIRQFQAHSSAESQMDDAEKCLDKILQADILGENNERKSVMKLIQLKLDTENRDEIASIDTHLGRGGLALMHLDTTTLALAIHTNSDAIRYMLKNSSYASSYASILRRHENCIESHYRTQKTKVAGLKPTFILLDLQSIIVQQPEE</sequence>
<name>A0A968GEG8_9SPIO</name>
<gene>
    <name evidence="1" type="ORF">HCT46_07640</name>
</gene>
<proteinExistence type="predicted"/>
<reference evidence="1" key="1">
    <citation type="submission" date="2020-03" db="EMBL/GenBank/DDBJ databases">
        <title>Spirochaetal bacteria isolated from arthropods constitute a novel genus Entomospira genus novum within the order Spirochaetales.</title>
        <authorList>
            <person name="Grana-Miraglia L."/>
            <person name="Sikutova S."/>
            <person name="Fingerle V."/>
            <person name="Sing A."/>
            <person name="Castillo-Ramirez S."/>
            <person name="Margos G."/>
            <person name="Rudolf I."/>
        </authorList>
    </citation>
    <scope>NUCLEOTIDE SEQUENCE</scope>
    <source>
        <strain evidence="1">BR208</strain>
    </source>
</reference>
<evidence type="ECO:0000313" key="2">
    <source>
        <dbReference type="Proteomes" id="UP000752013"/>
    </source>
</evidence>
<dbReference type="EMBL" id="JAATLK010000005">
    <property type="protein sequence ID" value="NIZ47784.1"/>
    <property type="molecule type" value="Genomic_DNA"/>
</dbReference>
<dbReference type="GO" id="GO:0003677">
    <property type="term" value="F:DNA binding"/>
    <property type="evidence" value="ECO:0007669"/>
    <property type="project" value="InterPro"/>
</dbReference>
<dbReference type="GO" id="GO:0006260">
    <property type="term" value="P:DNA replication"/>
    <property type="evidence" value="ECO:0007669"/>
    <property type="project" value="InterPro"/>
</dbReference>
<dbReference type="RefSeq" id="WP_167704557.1">
    <property type="nucleotide sequence ID" value="NZ_CP118172.1"/>
</dbReference>
<organism evidence="1 2">
    <name type="scientific">Entomospira nematocerorum</name>
    <dbReference type="NCBI Taxonomy" id="2719987"/>
    <lineage>
        <taxon>Bacteria</taxon>
        <taxon>Pseudomonadati</taxon>
        <taxon>Spirochaetota</taxon>
        <taxon>Spirochaetia</taxon>
        <taxon>Spirochaetales</taxon>
        <taxon>Spirochaetaceae</taxon>
        <taxon>Entomospira</taxon>
    </lineage>
</organism>
<accession>A0A968GEG8</accession>
<dbReference type="CDD" id="cd01029">
    <property type="entry name" value="TOPRIM_primases"/>
    <property type="match status" value="1"/>
</dbReference>
<dbReference type="InterPro" id="IPR036977">
    <property type="entry name" value="DNA_primase_Znf_CHC2"/>
</dbReference>
<evidence type="ECO:0008006" key="3">
    <source>
        <dbReference type="Google" id="ProtNLM"/>
    </source>
</evidence>
<keyword evidence="2" id="KW-1185">Reference proteome</keyword>
<protein>
    <recommendedName>
        <fullName evidence="3">Toprim domain-containing protein</fullName>
    </recommendedName>
</protein>
<dbReference type="SUPFAM" id="SSF57783">
    <property type="entry name" value="Zinc beta-ribbon"/>
    <property type="match status" value="1"/>
</dbReference>
<dbReference type="Proteomes" id="UP000752013">
    <property type="component" value="Unassembled WGS sequence"/>
</dbReference>
<dbReference type="Gene3D" id="3.90.580.10">
    <property type="entry name" value="Zinc finger, CHC2-type domain"/>
    <property type="match status" value="1"/>
</dbReference>